<evidence type="ECO:0000313" key="3">
    <source>
        <dbReference type="Proteomes" id="UP000292052"/>
    </source>
</evidence>
<dbReference type="EMBL" id="QDEB01102154">
    <property type="protein sequence ID" value="RZC31823.1"/>
    <property type="molecule type" value="Genomic_DNA"/>
</dbReference>
<feature type="non-terminal residue" evidence="2">
    <location>
        <position position="1"/>
    </location>
</feature>
<keyword evidence="3" id="KW-1185">Reference proteome</keyword>
<dbReference type="Pfam" id="PF13358">
    <property type="entry name" value="DDE_3"/>
    <property type="match status" value="1"/>
</dbReference>
<proteinExistence type="predicted"/>
<dbReference type="GO" id="GO:0003676">
    <property type="term" value="F:nucleic acid binding"/>
    <property type="evidence" value="ECO:0007669"/>
    <property type="project" value="InterPro"/>
</dbReference>
<dbReference type="OrthoDB" id="6734183at2759"/>
<dbReference type="STRING" id="1661398.A0A482VGK9"/>
<dbReference type="InterPro" id="IPR038717">
    <property type="entry name" value="Tc1-like_DDE_dom"/>
</dbReference>
<dbReference type="InterPro" id="IPR036397">
    <property type="entry name" value="RNaseH_sf"/>
</dbReference>
<reference evidence="2 3" key="1">
    <citation type="submission" date="2017-03" db="EMBL/GenBank/DDBJ databases">
        <title>Genome of the blue death feigning beetle - Asbolus verrucosus.</title>
        <authorList>
            <person name="Rider S.D."/>
        </authorList>
    </citation>
    <scope>NUCLEOTIDE SEQUENCE [LARGE SCALE GENOMIC DNA]</scope>
    <source>
        <strain evidence="2">Butters</strain>
        <tissue evidence="2">Head and leg muscle</tissue>
    </source>
</reference>
<evidence type="ECO:0000313" key="2">
    <source>
        <dbReference type="EMBL" id="RZC31823.1"/>
    </source>
</evidence>
<accession>A0A482VGK9</accession>
<dbReference type="Gene3D" id="3.30.420.10">
    <property type="entry name" value="Ribonuclease H-like superfamily/Ribonuclease H"/>
    <property type="match status" value="1"/>
</dbReference>
<comment type="caution">
    <text evidence="2">The sequence shown here is derived from an EMBL/GenBank/DDBJ whole genome shotgun (WGS) entry which is preliminary data.</text>
</comment>
<evidence type="ECO:0000259" key="1">
    <source>
        <dbReference type="Pfam" id="PF13358"/>
    </source>
</evidence>
<protein>
    <submittedName>
        <fullName evidence="2">DDE 3 domain containing protein</fullName>
    </submittedName>
</protein>
<feature type="domain" description="Tc1-like transposase DDE" evidence="1">
    <location>
        <begin position="8"/>
        <end position="60"/>
    </location>
</feature>
<name>A0A482VGK9_ASBVE</name>
<dbReference type="Proteomes" id="UP000292052">
    <property type="component" value="Unassembled WGS sequence"/>
</dbReference>
<organism evidence="2 3">
    <name type="scientific">Asbolus verrucosus</name>
    <name type="common">Desert ironclad beetle</name>
    <dbReference type="NCBI Taxonomy" id="1661398"/>
    <lineage>
        <taxon>Eukaryota</taxon>
        <taxon>Metazoa</taxon>
        <taxon>Ecdysozoa</taxon>
        <taxon>Arthropoda</taxon>
        <taxon>Hexapoda</taxon>
        <taxon>Insecta</taxon>
        <taxon>Pterygota</taxon>
        <taxon>Neoptera</taxon>
        <taxon>Endopterygota</taxon>
        <taxon>Coleoptera</taxon>
        <taxon>Polyphaga</taxon>
        <taxon>Cucujiformia</taxon>
        <taxon>Tenebrionidae</taxon>
        <taxon>Pimeliinae</taxon>
        <taxon>Asbolus</taxon>
    </lineage>
</organism>
<gene>
    <name evidence="2" type="ORF">BDFB_012114</name>
</gene>
<dbReference type="AlphaFoldDB" id="A0A482VGK9"/>
<sequence length="108" mass="12601">DNLEPEFIFLDDNAKPHRPRVVLDFLENEKIGRLKLPPHNPDRNPVEHGWDMLQRAFENTVPPPARELGGALLLFWDNLPQNDIDHLFLSIPKHCQEVIDRRGGHTHY</sequence>